<protein>
    <submittedName>
        <fullName evidence="1">Uncharacterized protein</fullName>
    </submittedName>
</protein>
<proteinExistence type="predicted"/>
<organism evidence="1 2">
    <name type="scientific">Bacillus thuringiensis serovar toumanoffi</name>
    <dbReference type="NCBI Taxonomy" id="180862"/>
    <lineage>
        <taxon>Bacteria</taxon>
        <taxon>Bacillati</taxon>
        <taxon>Bacillota</taxon>
        <taxon>Bacilli</taxon>
        <taxon>Bacillales</taxon>
        <taxon>Bacillaceae</taxon>
        <taxon>Bacillus</taxon>
        <taxon>Bacillus cereus group</taxon>
    </lineage>
</organism>
<comment type="caution">
    <text evidence="1">The sequence shown here is derived from an EMBL/GenBank/DDBJ whole genome shotgun (WGS) entry which is preliminary data.</text>
</comment>
<dbReference type="Proteomes" id="UP001272716">
    <property type="component" value="Unassembled WGS sequence"/>
</dbReference>
<reference evidence="1 2" key="1">
    <citation type="submission" date="2023-10" db="EMBL/GenBank/DDBJ databases">
        <title>Draft Genome Sequence of Bacillus thuringiensis serovar. toumanoffi 4059: Identification of a Novel Cry Protein Candidate.</title>
        <authorList>
            <person name="Murdoch R.W."/>
            <person name="Gemler B."/>
            <person name="Heater B.S."/>
        </authorList>
    </citation>
    <scope>NUCLEOTIDE SEQUENCE [LARGE SCALE GENOMIC DNA]</scope>
    <source>
        <strain evidence="1 2">4059</strain>
    </source>
</reference>
<dbReference type="EMBL" id="JAWQCK010000007">
    <property type="protein sequence ID" value="MDW9211132.1"/>
    <property type="molecule type" value="Genomic_DNA"/>
</dbReference>
<name>A0ABD5I1K2_BACTU</name>
<evidence type="ECO:0000313" key="1">
    <source>
        <dbReference type="EMBL" id="MDW9211132.1"/>
    </source>
</evidence>
<sequence>MEKSVVIEEFTSDWALQLGLTISKKKIVRLDTKLTYFD</sequence>
<evidence type="ECO:0000313" key="2">
    <source>
        <dbReference type="Proteomes" id="UP001272716"/>
    </source>
</evidence>
<dbReference type="AlphaFoldDB" id="A0ABD5I1K2"/>
<gene>
    <name evidence="1" type="ORF">BTTOUR_20540</name>
</gene>
<accession>A0ABD5I1K2</accession>